<keyword evidence="2" id="KW-1185">Reference proteome</keyword>
<name>A0ACC2LHH6_PERAE</name>
<sequence>MLPAATNTAISPDIIPSGHDHFSGLHHPFPAACPPPIPAASLLPFPAASPHLPLLLFLSSEQLLQLDTVTNSIS</sequence>
<organism evidence="1 2">
    <name type="scientific">Persea americana</name>
    <name type="common">Avocado</name>
    <dbReference type="NCBI Taxonomy" id="3435"/>
    <lineage>
        <taxon>Eukaryota</taxon>
        <taxon>Viridiplantae</taxon>
        <taxon>Streptophyta</taxon>
        <taxon>Embryophyta</taxon>
        <taxon>Tracheophyta</taxon>
        <taxon>Spermatophyta</taxon>
        <taxon>Magnoliopsida</taxon>
        <taxon>Magnoliidae</taxon>
        <taxon>Laurales</taxon>
        <taxon>Lauraceae</taxon>
        <taxon>Persea</taxon>
    </lineage>
</organism>
<dbReference type="EMBL" id="CM056816">
    <property type="protein sequence ID" value="KAJ8632937.1"/>
    <property type="molecule type" value="Genomic_DNA"/>
</dbReference>
<accession>A0ACC2LHH6</accession>
<evidence type="ECO:0000313" key="2">
    <source>
        <dbReference type="Proteomes" id="UP001234297"/>
    </source>
</evidence>
<proteinExistence type="predicted"/>
<reference evidence="1 2" key="1">
    <citation type="journal article" date="2022" name="Hortic Res">
        <title>A haplotype resolved chromosomal level avocado genome allows analysis of novel avocado genes.</title>
        <authorList>
            <person name="Nath O."/>
            <person name="Fletcher S.J."/>
            <person name="Hayward A."/>
            <person name="Shaw L.M."/>
            <person name="Masouleh A.K."/>
            <person name="Furtado A."/>
            <person name="Henry R.J."/>
            <person name="Mitter N."/>
        </authorList>
    </citation>
    <scope>NUCLEOTIDE SEQUENCE [LARGE SCALE GENOMIC DNA]</scope>
    <source>
        <strain evidence="2">cv. Hass</strain>
    </source>
</reference>
<gene>
    <name evidence="1" type="ORF">MRB53_026273</name>
</gene>
<protein>
    <submittedName>
        <fullName evidence="1">Uncharacterized protein</fullName>
    </submittedName>
</protein>
<comment type="caution">
    <text evidence="1">The sequence shown here is derived from an EMBL/GenBank/DDBJ whole genome shotgun (WGS) entry which is preliminary data.</text>
</comment>
<evidence type="ECO:0000313" key="1">
    <source>
        <dbReference type="EMBL" id="KAJ8632937.1"/>
    </source>
</evidence>
<dbReference type="Proteomes" id="UP001234297">
    <property type="component" value="Chromosome 8"/>
</dbReference>